<dbReference type="Proteomes" id="UP000697107">
    <property type="component" value="Unassembled WGS sequence"/>
</dbReference>
<sequence>MRPIGCEISNEMESVLYSSSPKLIFLGATHTPVKGLALLDIERASTSMHLTSLFLIVLNQRQPSIWCAHYVARHSQVTPFEAARTPGGGGGHYGPNDRPGNQWANCTPLHCARKAFVGCEHEHAQRLVHLRKVDHNAHSAKKDKLDLI</sequence>
<comment type="caution">
    <text evidence="1">The sequence shown here is derived from an EMBL/GenBank/DDBJ whole genome shotgun (WGS) entry which is preliminary data.</text>
</comment>
<evidence type="ECO:0000313" key="2">
    <source>
        <dbReference type="Proteomes" id="UP000697107"/>
    </source>
</evidence>
<dbReference type="EMBL" id="RCML01000886">
    <property type="protein sequence ID" value="KAG2968092.1"/>
    <property type="molecule type" value="Genomic_DNA"/>
</dbReference>
<organism evidence="1 2">
    <name type="scientific">Phytophthora cactorum</name>
    <dbReference type="NCBI Taxonomy" id="29920"/>
    <lineage>
        <taxon>Eukaryota</taxon>
        <taxon>Sar</taxon>
        <taxon>Stramenopiles</taxon>
        <taxon>Oomycota</taxon>
        <taxon>Peronosporomycetes</taxon>
        <taxon>Peronosporales</taxon>
        <taxon>Peronosporaceae</taxon>
        <taxon>Phytophthora</taxon>
    </lineage>
</organism>
<accession>A0A8T1FBP2</accession>
<gene>
    <name evidence="1" type="ORF">PC118_g18227</name>
</gene>
<protein>
    <submittedName>
        <fullName evidence="1">Uncharacterized protein</fullName>
    </submittedName>
</protein>
<reference evidence="1" key="1">
    <citation type="submission" date="2018-10" db="EMBL/GenBank/DDBJ databases">
        <title>Effector identification in a new, highly contiguous assembly of the strawberry crown rot pathogen Phytophthora cactorum.</title>
        <authorList>
            <person name="Armitage A.D."/>
            <person name="Nellist C.F."/>
            <person name="Bates H."/>
            <person name="Vickerstaff R.J."/>
            <person name="Harrison R.J."/>
        </authorList>
    </citation>
    <scope>NUCLEOTIDE SEQUENCE</scope>
    <source>
        <strain evidence="1">P415</strain>
    </source>
</reference>
<evidence type="ECO:0000313" key="1">
    <source>
        <dbReference type="EMBL" id="KAG2968092.1"/>
    </source>
</evidence>
<dbReference type="AlphaFoldDB" id="A0A8T1FBP2"/>
<name>A0A8T1FBP2_9STRA</name>
<proteinExistence type="predicted"/>